<reference evidence="2 3" key="1">
    <citation type="submission" date="2017-06" db="EMBL/GenBank/DDBJ databases">
        <title>Genome sequencing of cyanobaciteial culture collection at National Institute for Environmental Studies (NIES).</title>
        <authorList>
            <person name="Hirose Y."/>
            <person name="Shimura Y."/>
            <person name="Fujisawa T."/>
            <person name="Nakamura Y."/>
            <person name="Kawachi M."/>
        </authorList>
    </citation>
    <scope>NUCLEOTIDE SEQUENCE [LARGE SCALE GENOMIC DNA]</scope>
    <source>
        <strain evidence="2 3">NIES-267</strain>
    </source>
</reference>
<proteinExistence type="predicted"/>
<organism evidence="2 3">
    <name type="scientific">Calothrix parasitica NIES-267</name>
    <dbReference type="NCBI Taxonomy" id="1973488"/>
    <lineage>
        <taxon>Bacteria</taxon>
        <taxon>Bacillati</taxon>
        <taxon>Cyanobacteriota</taxon>
        <taxon>Cyanophyceae</taxon>
        <taxon>Nostocales</taxon>
        <taxon>Calotrichaceae</taxon>
        <taxon>Calothrix</taxon>
    </lineage>
</organism>
<keyword evidence="3" id="KW-1185">Reference proteome</keyword>
<dbReference type="OrthoDB" id="536034at2"/>
<feature type="region of interest" description="Disordered" evidence="1">
    <location>
        <begin position="34"/>
        <end position="60"/>
    </location>
</feature>
<evidence type="ECO:0000313" key="3">
    <source>
        <dbReference type="Proteomes" id="UP000218418"/>
    </source>
</evidence>
<name>A0A1Z4LK37_9CYAN</name>
<accession>A0A1Z4LK37</accession>
<feature type="compositionally biased region" description="Low complexity" evidence="1">
    <location>
        <begin position="46"/>
        <end position="59"/>
    </location>
</feature>
<evidence type="ECO:0008006" key="4">
    <source>
        <dbReference type="Google" id="ProtNLM"/>
    </source>
</evidence>
<evidence type="ECO:0000313" key="2">
    <source>
        <dbReference type="EMBL" id="BAY81601.1"/>
    </source>
</evidence>
<dbReference type="EMBL" id="AP018227">
    <property type="protein sequence ID" value="BAY81601.1"/>
    <property type="molecule type" value="Genomic_DNA"/>
</dbReference>
<protein>
    <recommendedName>
        <fullName evidence="4">DUF928 domain-containing protein</fullName>
    </recommendedName>
</protein>
<sequence length="272" mass="30431">MKIQLTTALTVAILSNITYPLIINAQSVTSIRSSINFNPPPPPPDRSAAGDRGAAASRGCGQGTESLMALAPDYKQTINSKQGRKIPITKIWGLTTDDYPTFWFFVPYDKSSITEMEFVIKDESQKPSKTIYRTLLNKPEKPGIIGISTKEATEPLQISKTKHQKNYHWFLKVKIKCSPQLPAQLKTVDGWVERVNLSSTLTERLQQATQEQKAALYAENGIWHDALTNLAEARLAKPKDAPLLAEWKSLLNSEELDNLANYPLFLTKEFTL</sequence>
<dbReference type="Pfam" id="PF06051">
    <property type="entry name" value="DUF928"/>
    <property type="match status" value="1"/>
</dbReference>
<gene>
    <name evidence="2" type="ORF">NIES267_10780</name>
</gene>
<dbReference type="Proteomes" id="UP000218418">
    <property type="component" value="Chromosome"/>
</dbReference>
<evidence type="ECO:0000256" key="1">
    <source>
        <dbReference type="SAM" id="MobiDB-lite"/>
    </source>
</evidence>
<dbReference type="AlphaFoldDB" id="A0A1Z4LK37"/>
<dbReference type="InterPro" id="IPR010328">
    <property type="entry name" value="DUF928"/>
</dbReference>